<gene>
    <name evidence="1" type="ORF">COPCOM_02387</name>
</gene>
<sequence length="55" mass="6683">MQKCIFIRFVRELSVFPLLREKRRICYDKEKYCCLFSGYGKVFGKIREAIEADER</sequence>
<name>C0BBD1_9FIRM</name>
<reference evidence="1 2" key="1">
    <citation type="submission" date="2009-02" db="EMBL/GenBank/DDBJ databases">
        <authorList>
            <person name="Fulton L."/>
            <person name="Clifton S."/>
            <person name="Fulton B."/>
            <person name="Xu J."/>
            <person name="Minx P."/>
            <person name="Pepin K.H."/>
            <person name="Johnson M."/>
            <person name="Bhonagiri V."/>
            <person name="Nash W.E."/>
            <person name="Mardis E.R."/>
            <person name="Wilson R.K."/>
        </authorList>
    </citation>
    <scope>NUCLEOTIDE SEQUENCE [LARGE SCALE GENOMIC DNA]</scope>
    <source>
        <strain evidence="1 2">ATCC 27758</strain>
    </source>
</reference>
<evidence type="ECO:0000313" key="2">
    <source>
        <dbReference type="Proteomes" id="UP000003793"/>
    </source>
</evidence>
<reference evidence="1 2" key="2">
    <citation type="submission" date="2009-03" db="EMBL/GenBank/DDBJ databases">
        <title>Draft genome sequence of Coprococcus comes (ATCC 27758).</title>
        <authorList>
            <person name="Sudarsanam P."/>
            <person name="Ley R."/>
            <person name="Guruge J."/>
            <person name="Turnbaugh P.J."/>
            <person name="Mahowald M."/>
            <person name="Liep D."/>
            <person name="Gordon J."/>
        </authorList>
    </citation>
    <scope>NUCLEOTIDE SEQUENCE [LARGE SCALE GENOMIC DNA]</scope>
    <source>
        <strain evidence="1 2">ATCC 27758</strain>
    </source>
</reference>
<dbReference type="Proteomes" id="UP000003793">
    <property type="component" value="Unassembled WGS sequence"/>
</dbReference>
<comment type="caution">
    <text evidence="1">The sequence shown here is derived from an EMBL/GenBank/DDBJ whole genome shotgun (WGS) entry which is preliminary data.</text>
</comment>
<accession>C0BBD1</accession>
<organism evidence="1 2">
    <name type="scientific">Coprococcus comes ATCC 27758</name>
    <dbReference type="NCBI Taxonomy" id="470146"/>
    <lineage>
        <taxon>Bacteria</taxon>
        <taxon>Bacillati</taxon>
        <taxon>Bacillota</taxon>
        <taxon>Clostridia</taxon>
        <taxon>Lachnospirales</taxon>
        <taxon>Lachnospiraceae</taxon>
        <taxon>Coprococcus</taxon>
    </lineage>
</organism>
<proteinExistence type="predicted"/>
<dbReference type="AlphaFoldDB" id="C0BBD1"/>
<evidence type="ECO:0000313" key="1">
    <source>
        <dbReference type="EMBL" id="EEG89405.1"/>
    </source>
</evidence>
<dbReference type="EMBL" id="ABVR01000041">
    <property type="protein sequence ID" value="EEG89405.1"/>
    <property type="molecule type" value="Genomic_DNA"/>
</dbReference>
<dbReference type="HOGENOM" id="CLU_3024321_0_0_9"/>
<protein>
    <submittedName>
        <fullName evidence="1">Uncharacterized protein</fullName>
    </submittedName>
</protein>